<dbReference type="Pfam" id="PF11777">
    <property type="entry name" value="DUF3316"/>
    <property type="match status" value="1"/>
</dbReference>
<reference evidence="2" key="1">
    <citation type="submission" date="2021-11" db="EMBL/GenBank/DDBJ databases">
        <title>Vibrio ZSDE26 sp. nov. and Vibrio ZSDZ34 sp. nov., isolated from coastal seawater in Qingdao.</title>
        <authorList>
            <person name="Zhang P."/>
        </authorList>
    </citation>
    <scope>NUCLEOTIDE SEQUENCE</scope>
    <source>
        <strain evidence="2">ZSDE26</strain>
    </source>
</reference>
<gene>
    <name evidence="2" type="ORF">KP803_14735</name>
</gene>
<sequence>MMKNAILFTIAMMVSSTTFAGVNTRTSEASLKTGAYATPEQAYSAGYDLMDQFNEMPTNQLLKELPINENNVQYPSVKVTGSKVTVEEFSKKRGEIQYRAVVEVDYQYKYRESRNS</sequence>
<accession>A0A9X1XS23</accession>
<comment type="caution">
    <text evidence="2">The sequence shown here is derived from an EMBL/GenBank/DDBJ whole genome shotgun (WGS) entry which is preliminary data.</text>
</comment>
<feature type="signal peptide" evidence="1">
    <location>
        <begin position="1"/>
        <end position="20"/>
    </location>
</feature>
<evidence type="ECO:0000313" key="2">
    <source>
        <dbReference type="EMBL" id="MCK6264534.1"/>
    </source>
</evidence>
<dbReference type="RefSeq" id="WP_248009620.1">
    <property type="nucleotide sequence ID" value="NZ_JAJHVV010000009.1"/>
</dbReference>
<dbReference type="EMBL" id="JAJHVV010000009">
    <property type="protein sequence ID" value="MCK6264534.1"/>
    <property type="molecule type" value="Genomic_DNA"/>
</dbReference>
<dbReference type="Proteomes" id="UP001139559">
    <property type="component" value="Unassembled WGS sequence"/>
</dbReference>
<dbReference type="InterPro" id="IPR016879">
    <property type="entry name" value="UCP028299"/>
</dbReference>
<proteinExistence type="predicted"/>
<dbReference type="PIRSF" id="PIRSF028299">
    <property type="entry name" value="UCP028299"/>
    <property type="match status" value="1"/>
</dbReference>
<protein>
    <submittedName>
        <fullName evidence="2">DUF3316 domain-containing protein</fullName>
    </submittedName>
</protein>
<name>A0A9X1XS23_9VIBR</name>
<feature type="chain" id="PRO_5040842310" evidence="1">
    <location>
        <begin position="21"/>
        <end position="116"/>
    </location>
</feature>
<dbReference type="AlphaFoldDB" id="A0A9X1XS23"/>
<organism evidence="2 3">
    <name type="scientific">Vibrio amylolyticus</name>
    <dbReference type="NCBI Taxonomy" id="2847292"/>
    <lineage>
        <taxon>Bacteria</taxon>
        <taxon>Pseudomonadati</taxon>
        <taxon>Pseudomonadota</taxon>
        <taxon>Gammaproteobacteria</taxon>
        <taxon>Vibrionales</taxon>
        <taxon>Vibrionaceae</taxon>
        <taxon>Vibrio</taxon>
    </lineage>
</organism>
<keyword evidence="3" id="KW-1185">Reference proteome</keyword>
<evidence type="ECO:0000256" key="1">
    <source>
        <dbReference type="SAM" id="SignalP"/>
    </source>
</evidence>
<evidence type="ECO:0000313" key="3">
    <source>
        <dbReference type="Proteomes" id="UP001139559"/>
    </source>
</evidence>
<keyword evidence="1" id="KW-0732">Signal</keyword>